<name>A0ACB8B3A6_9AGAM</name>
<reference evidence="1" key="1">
    <citation type="journal article" date="2021" name="New Phytol.">
        <title>Evolutionary innovations through gain and loss of genes in the ectomycorrhizal Boletales.</title>
        <authorList>
            <person name="Wu G."/>
            <person name="Miyauchi S."/>
            <person name="Morin E."/>
            <person name="Kuo A."/>
            <person name="Drula E."/>
            <person name="Varga T."/>
            <person name="Kohler A."/>
            <person name="Feng B."/>
            <person name="Cao Y."/>
            <person name="Lipzen A."/>
            <person name="Daum C."/>
            <person name="Hundley H."/>
            <person name="Pangilinan J."/>
            <person name="Johnson J."/>
            <person name="Barry K."/>
            <person name="LaButti K."/>
            <person name="Ng V."/>
            <person name="Ahrendt S."/>
            <person name="Min B."/>
            <person name="Choi I.G."/>
            <person name="Park H."/>
            <person name="Plett J.M."/>
            <person name="Magnuson J."/>
            <person name="Spatafora J.W."/>
            <person name="Nagy L.G."/>
            <person name="Henrissat B."/>
            <person name="Grigoriev I.V."/>
            <person name="Yang Z.L."/>
            <person name="Xu J."/>
            <person name="Martin F.M."/>
        </authorList>
    </citation>
    <scope>NUCLEOTIDE SEQUENCE</scope>
    <source>
        <strain evidence="1">KUC20120723A-06</strain>
    </source>
</reference>
<dbReference type="EMBL" id="MU266591">
    <property type="protein sequence ID" value="KAH7920286.1"/>
    <property type="molecule type" value="Genomic_DNA"/>
</dbReference>
<comment type="caution">
    <text evidence="1">The sequence shown here is derived from an EMBL/GenBank/DDBJ whole genome shotgun (WGS) entry which is preliminary data.</text>
</comment>
<keyword evidence="2" id="KW-1185">Reference proteome</keyword>
<accession>A0ACB8B3A6</accession>
<evidence type="ECO:0000313" key="1">
    <source>
        <dbReference type="EMBL" id="KAH7920286.1"/>
    </source>
</evidence>
<protein>
    <submittedName>
        <fullName evidence="1">Uncharacterized protein</fullName>
    </submittedName>
</protein>
<dbReference type="Proteomes" id="UP000790709">
    <property type="component" value="Unassembled WGS sequence"/>
</dbReference>
<evidence type="ECO:0000313" key="2">
    <source>
        <dbReference type="Proteomes" id="UP000790709"/>
    </source>
</evidence>
<organism evidence="1 2">
    <name type="scientific">Leucogyrophana mollusca</name>
    <dbReference type="NCBI Taxonomy" id="85980"/>
    <lineage>
        <taxon>Eukaryota</taxon>
        <taxon>Fungi</taxon>
        <taxon>Dikarya</taxon>
        <taxon>Basidiomycota</taxon>
        <taxon>Agaricomycotina</taxon>
        <taxon>Agaricomycetes</taxon>
        <taxon>Agaricomycetidae</taxon>
        <taxon>Boletales</taxon>
        <taxon>Boletales incertae sedis</taxon>
        <taxon>Leucogyrophana</taxon>
    </lineage>
</organism>
<gene>
    <name evidence="1" type="ORF">BV22DRAFT_813074</name>
</gene>
<sequence>MPSPPTPVVRPSRATWINLCLTWLTGTWSSGSCPIKCLSQAGRCCGGKCRLCTLLQPRFMLLRRRLEFIESYMNLVYSTSSHRSFKVKGGN</sequence>
<proteinExistence type="predicted"/>